<dbReference type="EMBL" id="CM042028">
    <property type="protein sequence ID" value="KAI3797737.1"/>
    <property type="molecule type" value="Genomic_DNA"/>
</dbReference>
<name>A0ACB9HPK3_9ASTR</name>
<gene>
    <name evidence="1" type="ORF">L1987_33000</name>
</gene>
<proteinExistence type="predicted"/>
<protein>
    <submittedName>
        <fullName evidence="1">Uncharacterized protein</fullName>
    </submittedName>
</protein>
<evidence type="ECO:0000313" key="2">
    <source>
        <dbReference type="Proteomes" id="UP001056120"/>
    </source>
</evidence>
<dbReference type="Proteomes" id="UP001056120">
    <property type="component" value="Linkage Group LG11"/>
</dbReference>
<reference evidence="1 2" key="2">
    <citation type="journal article" date="2022" name="Mol. Ecol. Resour.">
        <title>The genomes of chicory, endive, great burdock and yacon provide insights into Asteraceae paleo-polyploidization history and plant inulin production.</title>
        <authorList>
            <person name="Fan W."/>
            <person name="Wang S."/>
            <person name="Wang H."/>
            <person name="Wang A."/>
            <person name="Jiang F."/>
            <person name="Liu H."/>
            <person name="Zhao H."/>
            <person name="Xu D."/>
            <person name="Zhang Y."/>
        </authorList>
    </citation>
    <scope>NUCLEOTIDE SEQUENCE [LARGE SCALE GENOMIC DNA]</scope>
    <source>
        <strain evidence="2">cv. Yunnan</strain>
        <tissue evidence="1">Leaves</tissue>
    </source>
</reference>
<reference evidence="2" key="1">
    <citation type="journal article" date="2022" name="Mol. Ecol. Resour.">
        <title>The genomes of chicory, endive, great burdock and yacon provide insights into Asteraceae palaeo-polyploidization history and plant inulin production.</title>
        <authorList>
            <person name="Fan W."/>
            <person name="Wang S."/>
            <person name="Wang H."/>
            <person name="Wang A."/>
            <person name="Jiang F."/>
            <person name="Liu H."/>
            <person name="Zhao H."/>
            <person name="Xu D."/>
            <person name="Zhang Y."/>
        </authorList>
    </citation>
    <scope>NUCLEOTIDE SEQUENCE [LARGE SCALE GENOMIC DNA]</scope>
    <source>
        <strain evidence="2">cv. Yunnan</strain>
    </source>
</reference>
<comment type="caution">
    <text evidence="1">The sequence shown here is derived from an EMBL/GenBank/DDBJ whole genome shotgun (WGS) entry which is preliminary data.</text>
</comment>
<accession>A0ACB9HPK3</accession>
<evidence type="ECO:0000313" key="1">
    <source>
        <dbReference type="EMBL" id="KAI3797737.1"/>
    </source>
</evidence>
<sequence length="75" mass="8658">MVKYAIEKRSEATCSRIKKNEEKLKAPHLEDIHLHIPVTAEEKKQNIEEITVKRKEMVLEVLMADNPNVPAKLPL</sequence>
<keyword evidence="2" id="KW-1185">Reference proteome</keyword>
<organism evidence="1 2">
    <name type="scientific">Smallanthus sonchifolius</name>
    <dbReference type="NCBI Taxonomy" id="185202"/>
    <lineage>
        <taxon>Eukaryota</taxon>
        <taxon>Viridiplantae</taxon>
        <taxon>Streptophyta</taxon>
        <taxon>Embryophyta</taxon>
        <taxon>Tracheophyta</taxon>
        <taxon>Spermatophyta</taxon>
        <taxon>Magnoliopsida</taxon>
        <taxon>eudicotyledons</taxon>
        <taxon>Gunneridae</taxon>
        <taxon>Pentapetalae</taxon>
        <taxon>asterids</taxon>
        <taxon>campanulids</taxon>
        <taxon>Asterales</taxon>
        <taxon>Asteraceae</taxon>
        <taxon>Asteroideae</taxon>
        <taxon>Heliantheae alliance</taxon>
        <taxon>Millerieae</taxon>
        <taxon>Smallanthus</taxon>
    </lineage>
</organism>